<name>A0A1T2XFJ7_9BACL</name>
<dbReference type="RefSeq" id="WP_078498938.1">
    <property type="nucleotide sequence ID" value="NZ_MSZX01000004.1"/>
</dbReference>
<accession>A0A1T2XFJ7</accession>
<proteinExistence type="predicted"/>
<dbReference type="EMBL" id="MSZX01000004">
    <property type="protein sequence ID" value="OPA78608.1"/>
    <property type="molecule type" value="Genomic_DNA"/>
</dbReference>
<organism evidence="1 2">
    <name type="scientific">Paenibacillus selenitireducens</name>
    <dbReference type="NCBI Taxonomy" id="1324314"/>
    <lineage>
        <taxon>Bacteria</taxon>
        <taxon>Bacillati</taxon>
        <taxon>Bacillota</taxon>
        <taxon>Bacilli</taxon>
        <taxon>Bacillales</taxon>
        <taxon>Paenibacillaceae</taxon>
        <taxon>Paenibacillus</taxon>
    </lineage>
</organism>
<dbReference type="AlphaFoldDB" id="A0A1T2XFJ7"/>
<evidence type="ECO:0000313" key="1">
    <source>
        <dbReference type="EMBL" id="OPA78608.1"/>
    </source>
</evidence>
<dbReference type="STRING" id="1324314.BVG16_12140"/>
<evidence type="ECO:0000313" key="2">
    <source>
        <dbReference type="Proteomes" id="UP000190188"/>
    </source>
</evidence>
<dbReference type="Proteomes" id="UP000190188">
    <property type="component" value="Unassembled WGS sequence"/>
</dbReference>
<protein>
    <recommendedName>
        <fullName evidence="3">N-acetyltransferase domain-containing protein</fullName>
    </recommendedName>
</protein>
<dbReference type="OrthoDB" id="9775804at2"/>
<gene>
    <name evidence="1" type="ORF">BVG16_12140</name>
</gene>
<reference evidence="1 2" key="1">
    <citation type="submission" date="2017-01" db="EMBL/GenBank/DDBJ databases">
        <title>Genome analysis of Paenibacillus selenitrireducens ES3-24.</title>
        <authorList>
            <person name="Xu D."/>
            <person name="Yao R."/>
            <person name="Zheng S."/>
        </authorList>
    </citation>
    <scope>NUCLEOTIDE SEQUENCE [LARGE SCALE GENOMIC DNA]</scope>
    <source>
        <strain evidence="1 2">ES3-24</strain>
    </source>
</reference>
<keyword evidence="2" id="KW-1185">Reference proteome</keyword>
<evidence type="ECO:0008006" key="3">
    <source>
        <dbReference type="Google" id="ProtNLM"/>
    </source>
</evidence>
<sequence>MTITYENTVPSGSDVMRLIEYKEHDLMMVQLFATKDKYTYYKKFGFEERPSDAPGMRWISRED</sequence>
<comment type="caution">
    <text evidence="1">The sequence shown here is derived from an EMBL/GenBank/DDBJ whole genome shotgun (WGS) entry which is preliminary data.</text>
</comment>